<keyword evidence="1" id="KW-0853">WD repeat</keyword>
<comment type="caution">
    <text evidence="3">The sequence shown here is derived from an EMBL/GenBank/DDBJ whole genome shotgun (WGS) entry which is preliminary data.</text>
</comment>
<evidence type="ECO:0000313" key="4">
    <source>
        <dbReference type="Proteomes" id="UP000673691"/>
    </source>
</evidence>
<dbReference type="InterPro" id="IPR039328">
    <property type="entry name" value="WDR89"/>
</dbReference>
<evidence type="ECO:0000256" key="2">
    <source>
        <dbReference type="ARBA" id="ARBA00022737"/>
    </source>
</evidence>
<proteinExistence type="predicted"/>
<name>A0A8H8DJ17_9FUNG</name>
<protein>
    <submittedName>
        <fullName evidence="3">WD40-repeat-containing domain protein</fullName>
    </submittedName>
</protein>
<evidence type="ECO:0000256" key="1">
    <source>
        <dbReference type="ARBA" id="ARBA00022574"/>
    </source>
</evidence>
<dbReference type="Pfam" id="PF00400">
    <property type="entry name" value="WD40"/>
    <property type="match status" value="2"/>
</dbReference>
<evidence type="ECO:0000313" key="3">
    <source>
        <dbReference type="EMBL" id="KAG5460041.1"/>
    </source>
</evidence>
<keyword evidence="4" id="KW-1185">Reference proteome</keyword>
<keyword evidence="2" id="KW-0677">Repeat</keyword>
<dbReference type="PANTHER" id="PTHR22889">
    <property type="entry name" value="WD REPEAT-CONTAINING PROTEIN 89"/>
    <property type="match status" value="1"/>
</dbReference>
<sequence>MTGALDAPFAFADRPDMALPLRRKKAAVVEPPAGTAETFVYQITGAAGALAVSTSADRVHLYDPHSLRLGATLAHHSGRVTDMQGAGPSLLYTSSEDRTVMCWDLRAPVAPLLCLSLNSTGAVLAAGAEKNSRGEAPIYFWDVRGATAELACFLDTHYDDVYQVCFHQTAPSLLLTASEDGQMALLDVGTFDEEEAPVHCFNTEISIDKAGFFGSSGEHAYCVNTVPTFSLWSVEEVGTPLLPLASTPECRRYFSERRALKLYLKFRQGDLLCKFGDLRSVRDKNPTIPLDYVIDCKYDAASGRLYAITGSYR</sequence>
<dbReference type="SUPFAM" id="SSF50978">
    <property type="entry name" value="WD40 repeat-like"/>
    <property type="match status" value="1"/>
</dbReference>
<dbReference type="SMART" id="SM00320">
    <property type="entry name" value="WD40"/>
    <property type="match status" value="2"/>
</dbReference>
<dbReference type="InterPro" id="IPR015943">
    <property type="entry name" value="WD40/YVTN_repeat-like_dom_sf"/>
</dbReference>
<accession>A0A8H8DJ17</accession>
<reference evidence="3 4" key="1">
    <citation type="journal article" name="Sci. Rep.">
        <title>Genome-scale phylogenetic analyses confirm Olpidium as the closest living zoosporic fungus to the non-flagellated, terrestrial fungi.</title>
        <authorList>
            <person name="Chang Y."/>
            <person name="Rochon D."/>
            <person name="Sekimoto S."/>
            <person name="Wang Y."/>
            <person name="Chovatia M."/>
            <person name="Sandor L."/>
            <person name="Salamov A."/>
            <person name="Grigoriev I.V."/>
            <person name="Stajich J.E."/>
            <person name="Spatafora J.W."/>
        </authorList>
    </citation>
    <scope>NUCLEOTIDE SEQUENCE [LARGE SCALE GENOMIC DNA]</scope>
    <source>
        <strain evidence="3">S191</strain>
    </source>
</reference>
<dbReference type="PANTHER" id="PTHR22889:SF0">
    <property type="entry name" value="WD REPEAT-CONTAINING PROTEIN 89"/>
    <property type="match status" value="1"/>
</dbReference>
<dbReference type="EMBL" id="JAEFCI010005876">
    <property type="protein sequence ID" value="KAG5460041.1"/>
    <property type="molecule type" value="Genomic_DNA"/>
</dbReference>
<dbReference type="OrthoDB" id="25131at2759"/>
<organism evidence="3 4">
    <name type="scientific">Olpidium bornovanus</name>
    <dbReference type="NCBI Taxonomy" id="278681"/>
    <lineage>
        <taxon>Eukaryota</taxon>
        <taxon>Fungi</taxon>
        <taxon>Fungi incertae sedis</taxon>
        <taxon>Olpidiomycota</taxon>
        <taxon>Olpidiomycotina</taxon>
        <taxon>Olpidiomycetes</taxon>
        <taxon>Olpidiales</taxon>
        <taxon>Olpidiaceae</taxon>
        <taxon>Olpidium</taxon>
    </lineage>
</organism>
<dbReference type="Proteomes" id="UP000673691">
    <property type="component" value="Unassembled WGS sequence"/>
</dbReference>
<dbReference type="InterPro" id="IPR001680">
    <property type="entry name" value="WD40_rpt"/>
</dbReference>
<gene>
    <name evidence="3" type="ORF">BJ554DRAFT_7958</name>
</gene>
<dbReference type="Gene3D" id="2.130.10.10">
    <property type="entry name" value="YVTN repeat-like/Quinoprotein amine dehydrogenase"/>
    <property type="match status" value="1"/>
</dbReference>
<dbReference type="InterPro" id="IPR036322">
    <property type="entry name" value="WD40_repeat_dom_sf"/>
</dbReference>
<dbReference type="AlphaFoldDB" id="A0A8H8DJ17"/>